<evidence type="ECO:0000313" key="7">
    <source>
        <dbReference type="Proteomes" id="UP001361239"/>
    </source>
</evidence>
<dbReference type="Pfam" id="PF03466">
    <property type="entry name" value="LysR_substrate"/>
    <property type="match status" value="1"/>
</dbReference>
<dbReference type="PROSITE" id="PS50931">
    <property type="entry name" value="HTH_LYSR"/>
    <property type="match status" value="1"/>
</dbReference>
<dbReference type="InterPro" id="IPR036390">
    <property type="entry name" value="WH_DNA-bd_sf"/>
</dbReference>
<evidence type="ECO:0000256" key="1">
    <source>
        <dbReference type="ARBA" id="ARBA00009437"/>
    </source>
</evidence>
<dbReference type="PANTHER" id="PTHR30579">
    <property type="entry name" value="TRANSCRIPTIONAL REGULATOR"/>
    <property type="match status" value="1"/>
</dbReference>
<keyword evidence="2" id="KW-0805">Transcription regulation</keyword>
<evidence type="ECO:0000256" key="2">
    <source>
        <dbReference type="ARBA" id="ARBA00023015"/>
    </source>
</evidence>
<sequence length="295" mass="31483">MADRKRTDVDWQDLRVFLALGRHGSLSAAARALGVNHATIARRIRSLEQSAGAKLVERRPEGYALTSAGNQALAAAGDMEAAARAIGRSGTDDAPKGLVRVNASPALAHGFLARRLAGLTVRHAALDIDLASDIRSISLERHEADIAIRLSRPEDGDVIARPLVTLGYGFYGTPAACLAVEHGAEPVFIGFDEADGHVPEAGWLARHYPRRRVAFRASNQFAQAMAALSGAGLALLPHYIGRSEPGLRGCALDVAPPPRDAWMLIRRRDRGDLAIRTVAEGLAALFDAERALFAA</sequence>
<dbReference type="Gene3D" id="3.40.190.290">
    <property type="match status" value="1"/>
</dbReference>
<dbReference type="SUPFAM" id="SSF53850">
    <property type="entry name" value="Periplasmic binding protein-like II"/>
    <property type="match status" value="1"/>
</dbReference>
<accession>A0ABU8RTH7</accession>
<dbReference type="Pfam" id="PF00126">
    <property type="entry name" value="HTH_1"/>
    <property type="match status" value="1"/>
</dbReference>
<evidence type="ECO:0000256" key="3">
    <source>
        <dbReference type="ARBA" id="ARBA00023125"/>
    </source>
</evidence>
<dbReference type="SUPFAM" id="SSF46785">
    <property type="entry name" value="Winged helix' DNA-binding domain"/>
    <property type="match status" value="1"/>
</dbReference>
<dbReference type="RefSeq" id="WP_339586201.1">
    <property type="nucleotide sequence ID" value="NZ_JBBHJZ010000001.1"/>
</dbReference>
<feature type="domain" description="HTH lysR-type" evidence="5">
    <location>
        <begin position="9"/>
        <end position="66"/>
    </location>
</feature>
<proteinExistence type="inferred from homology"/>
<dbReference type="Gene3D" id="1.10.10.10">
    <property type="entry name" value="Winged helix-like DNA-binding domain superfamily/Winged helix DNA-binding domain"/>
    <property type="match status" value="1"/>
</dbReference>
<dbReference type="Proteomes" id="UP001361239">
    <property type="component" value="Unassembled WGS sequence"/>
</dbReference>
<keyword evidence="4" id="KW-0804">Transcription</keyword>
<name>A0ABU8RTH7_9SPHN</name>
<dbReference type="InterPro" id="IPR036388">
    <property type="entry name" value="WH-like_DNA-bd_sf"/>
</dbReference>
<reference evidence="6 7" key="1">
    <citation type="submission" date="2024-03" db="EMBL/GenBank/DDBJ databases">
        <authorList>
            <person name="Jo J.-H."/>
        </authorList>
    </citation>
    <scope>NUCLEOTIDE SEQUENCE [LARGE SCALE GENOMIC DNA]</scope>
    <source>
        <strain evidence="6 7">PS1R-30</strain>
    </source>
</reference>
<comment type="similarity">
    <text evidence="1">Belongs to the LysR transcriptional regulatory family.</text>
</comment>
<organism evidence="6 7">
    <name type="scientific">Novosphingobium anseongense</name>
    <dbReference type="NCBI Taxonomy" id="3133436"/>
    <lineage>
        <taxon>Bacteria</taxon>
        <taxon>Pseudomonadati</taxon>
        <taxon>Pseudomonadota</taxon>
        <taxon>Alphaproteobacteria</taxon>
        <taxon>Sphingomonadales</taxon>
        <taxon>Sphingomonadaceae</taxon>
        <taxon>Novosphingobium</taxon>
    </lineage>
</organism>
<dbReference type="EMBL" id="JBBHJZ010000001">
    <property type="protein sequence ID" value="MEJ5976284.1"/>
    <property type="molecule type" value="Genomic_DNA"/>
</dbReference>
<dbReference type="PANTHER" id="PTHR30579:SF3">
    <property type="entry name" value="TRANSCRIPTIONAL REGULATORY PROTEIN"/>
    <property type="match status" value="1"/>
</dbReference>
<evidence type="ECO:0000313" key="6">
    <source>
        <dbReference type="EMBL" id="MEJ5976284.1"/>
    </source>
</evidence>
<dbReference type="InterPro" id="IPR050176">
    <property type="entry name" value="LTTR"/>
</dbReference>
<evidence type="ECO:0000259" key="5">
    <source>
        <dbReference type="PROSITE" id="PS50931"/>
    </source>
</evidence>
<dbReference type="InterPro" id="IPR000847">
    <property type="entry name" value="LysR_HTH_N"/>
</dbReference>
<keyword evidence="7" id="KW-1185">Reference proteome</keyword>
<evidence type="ECO:0000256" key="4">
    <source>
        <dbReference type="ARBA" id="ARBA00023163"/>
    </source>
</evidence>
<gene>
    <name evidence="6" type="ORF">WG901_06540</name>
</gene>
<keyword evidence="3" id="KW-0238">DNA-binding</keyword>
<dbReference type="InterPro" id="IPR005119">
    <property type="entry name" value="LysR_subst-bd"/>
</dbReference>
<comment type="caution">
    <text evidence="6">The sequence shown here is derived from an EMBL/GenBank/DDBJ whole genome shotgun (WGS) entry which is preliminary data.</text>
</comment>
<protein>
    <submittedName>
        <fullName evidence="6">LysR family transcriptional regulator</fullName>
    </submittedName>
</protein>